<accession>A0A482VK30</accession>
<dbReference type="AlphaFoldDB" id="A0A482VK30"/>
<organism evidence="2 3">
    <name type="scientific">Asbolus verrucosus</name>
    <name type="common">Desert ironclad beetle</name>
    <dbReference type="NCBI Taxonomy" id="1661398"/>
    <lineage>
        <taxon>Eukaryota</taxon>
        <taxon>Metazoa</taxon>
        <taxon>Ecdysozoa</taxon>
        <taxon>Arthropoda</taxon>
        <taxon>Hexapoda</taxon>
        <taxon>Insecta</taxon>
        <taxon>Pterygota</taxon>
        <taxon>Neoptera</taxon>
        <taxon>Endopterygota</taxon>
        <taxon>Coleoptera</taxon>
        <taxon>Polyphaga</taxon>
        <taxon>Cucujiformia</taxon>
        <taxon>Tenebrionidae</taxon>
        <taxon>Pimeliinae</taxon>
        <taxon>Asbolus</taxon>
    </lineage>
</organism>
<name>A0A482VK30_ASBVE</name>
<protein>
    <submittedName>
        <fullName evidence="2">Uncharacterized protein</fullName>
    </submittedName>
</protein>
<dbReference type="EMBL" id="QDEB01093721">
    <property type="protein sequence ID" value="RZC32877.1"/>
    <property type="molecule type" value="Genomic_DNA"/>
</dbReference>
<keyword evidence="3" id="KW-1185">Reference proteome</keyword>
<proteinExistence type="predicted"/>
<evidence type="ECO:0000313" key="3">
    <source>
        <dbReference type="Proteomes" id="UP000292052"/>
    </source>
</evidence>
<comment type="caution">
    <text evidence="2">The sequence shown here is derived from an EMBL/GenBank/DDBJ whole genome shotgun (WGS) entry which is preliminary data.</text>
</comment>
<dbReference type="Proteomes" id="UP000292052">
    <property type="component" value="Unassembled WGS sequence"/>
</dbReference>
<reference evidence="2 3" key="1">
    <citation type="submission" date="2017-03" db="EMBL/GenBank/DDBJ databases">
        <title>Genome of the blue death feigning beetle - Asbolus verrucosus.</title>
        <authorList>
            <person name="Rider S.D."/>
        </authorList>
    </citation>
    <scope>NUCLEOTIDE SEQUENCE [LARGE SCALE GENOMIC DNA]</scope>
    <source>
        <strain evidence="2">Butters</strain>
        <tissue evidence="2">Head and leg muscle</tissue>
    </source>
</reference>
<evidence type="ECO:0000256" key="1">
    <source>
        <dbReference type="SAM" id="MobiDB-lite"/>
    </source>
</evidence>
<feature type="compositionally biased region" description="Polar residues" evidence="1">
    <location>
        <begin position="1"/>
        <end position="15"/>
    </location>
</feature>
<sequence length="84" mass="9319">MANSFKSILPNFNPNQIPPNLLEPEEDGAAALPFYGNDGNNEDRDLKRSVASLVGAMRDLLNNIRPEMEVPNNADVDEDYDDLT</sequence>
<dbReference type="OrthoDB" id="205993at2759"/>
<gene>
    <name evidence="2" type="ORF">BDFB_011411</name>
</gene>
<evidence type="ECO:0000313" key="2">
    <source>
        <dbReference type="EMBL" id="RZC32877.1"/>
    </source>
</evidence>
<feature type="region of interest" description="Disordered" evidence="1">
    <location>
        <begin position="1"/>
        <end position="44"/>
    </location>
</feature>